<evidence type="ECO:0000256" key="8">
    <source>
        <dbReference type="ARBA" id="ARBA00023004"/>
    </source>
</evidence>
<evidence type="ECO:0008006" key="14">
    <source>
        <dbReference type="Google" id="ProtNLM"/>
    </source>
</evidence>
<evidence type="ECO:0000313" key="13">
    <source>
        <dbReference type="Proteomes" id="UP001630127"/>
    </source>
</evidence>
<comment type="subcellular location">
    <subcellularLocation>
        <location evidence="1">Membrane</location>
    </subcellularLocation>
</comment>
<dbReference type="InterPro" id="IPR002401">
    <property type="entry name" value="Cyt_P450_E_grp-I"/>
</dbReference>
<evidence type="ECO:0000256" key="7">
    <source>
        <dbReference type="ARBA" id="ARBA00023002"/>
    </source>
</evidence>
<keyword evidence="9" id="KW-0503">Monooxygenase</keyword>
<protein>
    <recommendedName>
        <fullName evidence="14">Cytochrome P450</fullName>
    </recommendedName>
</protein>
<dbReference type="GO" id="GO:0046872">
    <property type="term" value="F:metal ion binding"/>
    <property type="evidence" value="ECO:0007669"/>
    <property type="project" value="UniProtKB-KW"/>
</dbReference>
<evidence type="ECO:0000256" key="10">
    <source>
        <dbReference type="ARBA" id="ARBA00023136"/>
    </source>
</evidence>
<organism evidence="12 13">
    <name type="scientific">Cinchona calisaya</name>
    <dbReference type="NCBI Taxonomy" id="153742"/>
    <lineage>
        <taxon>Eukaryota</taxon>
        <taxon>Viridiplantae</taxon>
        <taxon>Streptophyta</taxon>
        <taxon>Embryophyta</taxon>
        <taxon>Tracheophyta</taxon>
        <taxon>Spermatophyta</taxon>
        <taxon>Magnoliopsida</taxon>
        <taxon>eudicotyledons</taxon>
        <taxon>Gunneridae</taxon>
        <taxon>Pentapetalae</taxon>
        <taxon>asterids</taxon>
        <taxon>lamiids</taxon>
        <taxon>Gentianales</taxon>
        <taxon>Rubiaceae</taxon>
        <taxon>Cinchonoideae</taxon>
        <taxon>Cinchoneae</taxon>
        <taxon>Cinchona</taxon>
    </lineage>
</organism>
<dbReference type="SUPFAM" id="SSF48264">
    <property type="entry name" value="Cytochrome P450"/>
    <property type="match status" value="1"/>
</dbReference>
<proteinExistence type="inferred from homology"/>
<dbReference type="GO" id="GO:0004497">
    <property type="term" value="F:monooxygenase activity"/>
    <property type="evidence" value="ECO:0007669"/>
    <property type="project" value="UniProtKB-KW"/>
</dbReference>
<dbReference type="InterPro" id="IPR001128">
    <property type="entry name" value="Cyt_P450"/>
</dbReference>
<keyword evidence="6 11" id="KW-1133">Transmembrane helix</keyword>
<dbReference type="AlphaFoldDB" id="A0ABD2XVB4"/>
<comment type="caution">
    <text evidence="12">The sequence shown here is derived from an EMBL/GenBank/DDBJ whole genome shotgun (WGS) entry which is preliminary data.</text>
</comment>
<gene>
    <name evidence="12" type="ORF">ACH5RR_041148</name>
</gene>
<keyword evidence="8" id="KW-0408">Iron</keyword>
<evidence type="ECO:0000256" key="6">
    <source>
        <dbReference type="ARBA" id="ARBA00022989"/>
    </source>
</evidence>
<keyword evidence="7" id="KW-0560">Oxidoreductase</keyword>
<keyword evidence="10 11" id="KW-0472">Membrane</keyword>
<dbReference type="PANTHER" id="PTHR47955">
    <property type="entry name" value="CYTOCHROME P450 FAMILY 71 PROTEIN"/>
    <property type="match status" value="1"/>
</dbReference>
<keyword evidence="13" id="KW-1185">Reference proteome</keyword>
<evidence type="ECO:0000256" key="9">
    <source>
        <dbReference type="ARBA" id="ARBA00023033"/>
    </source>
</evidence>
<feature type="transmembrane region" description="Helical" evidence="11">
    <location>
        <begin position="6"/>
        <end position="26"/>
    </location>
</feature>
<dbReference type="GO" id="GO:0016020">
    <property type="term" value="C:membrane"/>
    <property type="evidence" value="ECO:0007669"/>
    <property type="project" value="UniProtKB-SubCell"/>
</dbReference>
<evidence type="ECO:0000256" key="1">
    <source>
        <dbReference type="ARBA" id="ARBA00004370"/>
    </source>
</evidence>
<name>A0ABD2XVB4_9GENT</name>
<evidence type="ECO:0000313" key="12">
    <source>
        <dbReference type="EMBL" id="KAL3498416.1"/>
    </source>
</evidence>
<dbReference type="Proteomes" id="UP001630127">
    <property type="component" value="Unassembled WGS sequence"/>
</dbReference>
<dbReference type="PRINTS" id="PR00463">
    <property type="entry name" value="EP450I"/>
</dbReference>
<evidence type="ECO:0000256" key="3">
    <source>
        <dbReference type="ARBA" id="ARBA00022617"/>
    </source>
</evidence>
<evidence type="ECO:0000256" key="5">
    <source>
        <dbReference type="ARBA" id="ARBA00022723"/>
    </source>
</evidence>
<comment type="similarity">
    <text evidence="2">Belongs to the cytochrome P450 family.</text>
</comment>
<dbReference type="Pfam" id="PF00067">
    <property type="entry name" value="p450"/>
    <property type="match status" value="1"/>
</dbReference>
<evidence type="ECO:0000256" key="2">
    <source>
        <dbReference type="ARBA" id="ARBA00010617"/>
    </source>
</evidence>
<sequence>MEFQFFPFTLNSFNIFLLLSFLVLLWKKVSKTSKETGKLPPGPMKLPLFGNIHNLIGGLPHYVLRDLAKKYGPLMHLQLGEVPAIVVTSAEMAKEVLVTNDPAFAGRPERLAPKIIWYNQEDMAFSPYGEHWKQMRKICMMELLSGKNVRSFSFIRKDEMLKLTESIRSLLGVPINVTDKFFAYTSSMTCRASFGRICKDKEIMIDYIKKIVILAAGFDAADVFPSVKILPIVSGLKGKLLKMHEKMDIILDDVINQHKLNHKNGKMGNAESGDEDLIDVLLRLHGSGNLQIPITIRNIKGIILVSTKY</sequence>
<dbReference type="PANTHER" id="PTHR47955:SF9">
    <property type="entry name" value="PREMNASPIRODIENE OXYGENASE-LIKE"/>
    <property type="match status" value="1"/>
</dbReference>
<keyword evidence="4 11" id="KW-0812">Transmembrane</keyword>
<keyword evidence="3" id="KW-0349">Heme</keyword>
<reference evidence="12 13" key="1">
    <citation type="submission" date="2024-11" db="EMBL/GenBank/DDBJ databases">
        <title>A near-complete genome assembly of Cinchona calisaya.</title>
        <authorList>
            <person name="Lian D.C."/>
            <person name="Zhao X.W."/>
            <person name="Wei L."/>
        </authorList>
    </citation>
    <scope>NUCLEOTIDE SEQUENCE [LARGE SCALE GENOMIC DNA]</scope>
    <source>
        <tissue evidence="12">Nenye</tissue>
    </source>
</reference>
<dbReference type="EMBL" id="JBJUIK010000017">
    <property type="protein sequence ID" value="KAL3498416.1"/>
    <property type="molecule type" value="Genomic_DNA"/>
</dbReference>
<accession>A0ABD2XVB4</accession>
<dbReference type="InterPro" id="IPR036396">
    <property type="entry name" value="Cyt_P450_sf"/>
</dbReference>
<dbReference type="Gene3D" id="1.10.630.10">
    <property type="entry name" value="Cytochrome P450"/>
    <property type="match status" value="1"/>
</dbReference>
<evidence type="ECO:0000256" key="11">
    <source>
        <dbReference type="SAM" id="Phobius"/>
    </source>
</evidence>
<keyword evidence="5" id="KW-0479">Metal-binding</keyword>
<evidence type="ECO:0000256" key="4">
    <source>
        <dbReference type="ARBA" id="ARBA00022692"/>
    </source>
</evidence>